<comment type="caution">
    <text evidence="3">The sequence shown here is derived from an EMBL/GenBank/DDBJ whole genome shotgun (WGS) entry which is preliminary data.</text>
</comment>
<dbReference type="AlphaFoldDB" id="A0A261BD26"/>
<evidence type="ECO:0000313" key="3">
    <source>
        <dbReference type="EMBL" id="OZG08053.1"/>
    </source>
</evidence>
<dbReference type="Proteomes" id="UP000483820">
    <property type="component" value="Chromosome X"/>
</dbReference>
<keyword evidence="4" id="KW-1185">Reference proteome</keyword>
<dbReference type="EMBL" id="WUAV01000006">
    <property type="protein sequence ID" value="KAF1749231.1"/>
    <property type="molecule type" value="Genomic_DNA"/>
</dbReference>
<keyword evidence="1" id="KW-0472">Membrane</keyword>
<protein>
    <submittedName>
        <fullName evidence="3">Uncharacterized protein</fullName>
    </submittedName>
</protein>
<keyword evidence="1" id="KW-0812">Transmembrane</keyword>
<dbReference type="EMBL" id="NMWX01000001">
    <property type="protein sequence ID" value="OZG08053.1"/>
    <property type="molecule type" value="Genomic_DNA"/>
</dbReference>
<dbReference type="Proteomes" id="UP000216624">
    <property type="component" value="Unassembled WGS sequence"/>
</dbReference>
<keyword evidence="1" id="KW-1133">Transmembrane helix</keyword>
<reference evidence="2 5" key="3">
    <citation type="submission" date="2019-12" db="EMBL/GenBank/DDBJ databases">
        <title>Chromosome-level assembly of the Caenorhabditis remanei genome.</title>
        <authorList>
            <person name="Teterina A.A."/>
            <person name="Willis J.H."/>
            <person name="Phillips P.C."/>
        </authorList>
    </citation>
    <scope>NUCLEOTIDE SEQUENCE [LARGE SCALE GENOMIC DNA]</scope>
    <source>
        <strain evidence="2 5">PX506</strain>
        <tissue evidence="2">Whole organism</tissue>
    </source>
</reference>
<reference evidence="3" key="2">
    <citation type="submission" date="2017-08" db="EMBL/GenBank/DDBJ databases">
        <authorList>
            <person name="de Groot N.N."/>
        </authorList>
    </citation>
    <scope>NUCLEOTIDE SEQUENCE [LARGE SCALE GENOMIC DNA]</scope>
    <source>
        <strain evidence="3">PX439</strain>
    </source>
</reference>
<organism evidence="3 4">
    <name type="scientific">Caenorhabditis remanei</name>
    <name type="common">Caenorhabditis vulgaris</name>
    <dbReference type="NCBI Taxonomy" id="31234"/>
    <lineage>
        <taxon>Eukaryota</taxon>
        <taxon>Metazoa</taxon>
        <taxon>Ecdysozoa</taxon>
        <taxon>Nematoda</taxon>
        <taxon>Chromadorea</taxon>
        <taxon>Rhabditida</taxon>
        <taxon>Rhabditina</taxon>
        <taxon>Rhabditomorpha</taxon>
        <taxon>Rhabditoidea</taxon>
        <taxon>Rhabditidae</taxon>
        <taxon>Peloderinae</taxon>
        <taxon>Caenorhabditis</taxon>
    </lineage>
</organism>
<evidence type="ECO:0000256" key="1">
    <source>
        <dbReference type="SAM" id="Phobius"/>
    </source>
</evidence>
<evidence type="ECO:0000313" key="2">
    <source>
        <dbReference type="EMBL" id="KAF1749231.1"/>
    </source>
</evidence>
<evidence type="ECO:0000313" key="5">
    <source>
        <dbReference type="Proteomes" id="UP000483820"/>
    </source>
</evidence>
<feature type="non-terminal residue" evidence="3">
    <location>
        <position position="1"/>
    </location>
</feature>
<name>A0A261BD26_CAERE</name>
<sequence length="79" mass="9199">MKWLSFNDPDFCLPRNQMSFIQASILRSDKENDIYVPLVGGLLMFYISITFQRGNIVMRCFAIADLTVAILRFCHLEFC</sequence>
<accession>A0A261BD26</accession>
<reference evidence="4" key="1">
    <citation type="submission" date="2017-08" db="EMBL/GenBank/DDBJ databases">
        <authorList>
            <person name="Fierst J.L."/>
        </authorList>
    </citation>
    <scope>NUCLEOTIDE SEQUENCE [LARGE SCALE GENOMIC DNA]</scope>
    <source>
        <strain evidence="4">PX439</strain>
    </source>
</reference>
<evidence type="ECO:0000313" key="4">
    <source>
        <dbReference type="Proteomes" id="UP000216624"/>
    </source>
</evidence>
<feature type="transmembrane region" description="Helical" evidence="1">
    <location>
        <begin position="34"/>
        <end position="51"/>
    </location>
</feature>
<proteinExistence type="predicted"/>
<gene>
    <name evidence="3" type="ORF">FL82_02560</name>
    <name evidence="2" type="ORF">GCK72_025698</name>
</gene>